<keyword evidence="2" id="KW-0472">Membrane</keyword>
<protein>
    <recommendedName>
        <fullName evidence="3">MHYT domain-containing protein</fullName>
    </recommendedName>
</protein>
<gene>
    <name evidence="4" type="ORF">BDY21DRAFT_274810</name>
</gene>
<keyword evidence="2" id="KW-1133">Transmembrane helix</keyword>
<feature type="transmembrane region" description="Helical" evidence="2">
    <location>
        <begin position="195"/>
        <end position="214"/>
    </location>
</feature>
<keyword evidence="5" id="KW-1185">Reference proteome</keyword>
<evidence type="ECO:0000313" key="5">
    <source>
        <dbReference type="Proteomes" id="UP000799766"/>
    </source>
</evidence>
<dbReference type="EMBL" id="MU001671">
    <property type="protein sequence ID" value="KAF2461590.1"/>
    <property type="molecule type" value="Genomic_DNA"/>
</dbReference>
<evidence type="ECO:0000256" key="2">
    <source>
        <dbReference type="SAM" id="Phobius"/>
    </source>
</evidence>
<dbReference type="OrthoDB" id="264015at2759"/>
<dbReference type="PROSITE" id="PS50924">
    <property type="entry name" value="MHYT"/>
    <property type="match status" value="1"/>
</dbReference>
<feature type="domain" description="MHYT" evidence="3">
    <location>
        <begin position="15"/>
        <end position="219"/>
    </location>
</feature>
<feature type="transmembrane region" description="Helical" evidence="2">
    <location>
        <begin position="92"/>
        <end position="110"/>
    </location>
</feature>
<keyword evidence="2" id="KW-0812">Transmembrane</keyword>
<evidence type="ECO:0000259" key="3">
    <source>
        <dbReference type="PROSITE" id="PS50924"/>
    </source>
</evidence>
<feature type="transmembrane region" description="Helical" evidence="2">
    <location>
        <begin position="122"/>
        <end position="141"/>
    </location>
</feature>
<evidence type="ECO:0000313" key="4">
    <source>
        <dbReference type="EMBL" id="KAF2461590.1"/>
    </source>
</evidence>
<dbReference type="InterPro" id="IPR005330">
    <property type="entry name" value="MHYT_dom"/>
</dbReference>
<dbReference type="PANTHER" id="PTHR35152">
    <property type="entry name" value="DOMAIN SIGNALLING PROTEIN, PUTATIVE (AFU_ORTHOLOGUE AFUA_5G11310)-RELATED"/>
    <property type="match status" value="1"/>
</dbReference>
<accession>A0A6A6PCI3</accession>
<sequence>MAHRYQIGDVVPFRFLPGIVVASYFTSLLGAITTVELLHRRKTGKGVVGLLHLGACSVSFGLAAIWCMHYVGNRAIILADGDPVLQLYYNPAWTALSAFLPVVFLFLGFIVTDMNSKYENLFVKYTLLNVVGIATGAAITGMHYVGNLGIDNYQLRFDPGYIAGASIIAVGSAMVSFTLFFILKERWINKIWRRLACAAVLAASVTGMHFTASIGTVYELQLLIPKQSERNVNLGVAIALSILACIVCLGIAILHQRRQRKLLDRAQHVVLACATFDEDGRIMVTHEGSLPCQKVTRQYNQRSFTDEFNVSHPVFHWLFKVTRNWGGITEMIPPMRSHLGTMSAKAGGGASSRASESTGGDESEFEDYSVVFRERFCVAAADLAERMGVNVSDLGVLYEEIIMTGTLTAQSLMLQRQKRKNLARDLEAGGPVIPALFGKGQTLFLVRHADSQEALKFIGKGFSFAQVEVIGEHLGREFQVSRQDLLETLRCLREYSRREEGMPATGTYLASFCLKPSYKSFTSGWEVLVPRANTSQLPMVRLSPEPLSALQTAVVTSLSGYSVERCLQQLNQKMSASKQEE</sequence>
<dbReference type="Pfam" id="PF03707">
    <property type="entry name" value="MHYT"/>
    <property type="match status" value="2"/>
</dbReference>
<feature type="transmembrane region" description="Helical" evidence="2">
    <location>
        <begin position="161"/>
        <end position="183"/>
    </location>
</feature>
<feature type="transmembrane region" description="Helical" evidence="2">
    <location>
        <begin position="50"/>
        <end position="72"/>
    </location>
</feature>
<proteinExistence type="predicted"/>
<organism evidence="4 5">
    <name type="scientific">Lineolata rhizophorae</name>
    <dbReference type="NCBI Taxonomy" id="578093"/>
    <lineage>
        <taxon>Eukaryota</taxon>
        <taxon>Fungi</taxon>
        <taxon>Dikarya</taxon>
        <taxon>Ascomycota</taxon>
        <taxon>Pezizomycotina</taxon>
        <taxon>Dothideomycetes</taxon>
        <taxon>Dothideomycetes incertae sedis</taxon>
        <taxon>Lineolatales</taxon>
        <taxon>Lineolataceae</taxon>
        <taxon>Lineolata</taxon>
    </lineage>
</organism>
<feature type="non-terminal residue" evidence="4">
    <location>
        <position position="581"/>
    </location>
</feature>
<feature type="transmembrane region" description="Helical" evidence="2">
    <location>
        <begin position="15"/>
        <end position="38"/>
    </location>
</feature>
<reference evidence="4" key="1">
    <citation type="journal article" date="2020" name="Stud. Mycol.">
        <title>101 Dothideomycetes genomes: a test case for predicting lifestyles and emergence of pathogens.</title>
        <authorList>
            <person name="Haridas S."/>
            <person name="Albert R."/>
            <person name="Binder M."/>
            <person name="Bloem J."/>
            <person name="Labutti K."/>
            <person name="Salamov A."/>
            <person name="Andreopoulos B."/>
            <person name="Baker S."/>
            <person name="Barry K."/>
            <person name="Bills G."/>
            <person name="Bluhm B."/>
            <person name="Cannon C."/>
            <person name="Castanera R."/>
            <person name="Culley D."/>
            <person name="Daum C."/>
            <person name="Ezra D."/>
            <person name="Gonzalez J."/>
            <person name="Henrissat B."/>
            <person name="Kuo A."/>
            <person name="Liang C."/>
            <person name="Lipzen A."/>
            <person name="Lutzoni F."/>
            <person name="Magnuson J."/>
            <person name="Mondo S."/>
            <person name="Nolan M."/>
            <person name="Ohm R."/>
            <person name="Pangilinan J."/>
            <person name="Park H.-J."/>
            <person name="Ramirez L."/>
            <person name="Alfaro M."/>
            <person name="Sun H."/>
            <person name="Tritt A."/>
            <person name="Yoshinaga Y."/>
            <person name="Zwiers L.-H."/>
            <person name="Turgeon B."/>
            <person name="Goodwin S."/>
            <person name="Spatafora J."/>
            <person name="Crous P."/>
            <person name="Grigoriev I."/>
        </authorList>
    </citation>
    <scope>NUCLEOTIDE SEQUENCE</scope>
    <source>
        <strain evidence="4">ATCC 16933</strain>
    </source>
</reference>
<feature type="region of interest" description="Disordered" evidence="1">
    <location>
        <begin position="342"/>
        <end position="362"/>
    </location>
</feature>
<feature type="transmembrane region" description="Helical" evidence="2">
    <location>
        <begin position="234"/>
        <end position="255"/>
    </location>
</feature>
<dbReference type="PANTHER" id="PTHR35152:SF1">
    <property type="entry name" value="DOMAIN SIGNALLING PROTEIN, PUTATIVE (AFU_ORTHOLOGUE AFUA_5G11310)-RELATED"/>
    <property type="match status" value="1"/>
</dbReference>
<name>A0A6A6PCI3_9PEZI</name>
<evidence type="ECO:0000256" key="1">
    <source>
        <dbReference type="SAM" id="MobiDB-lite"/>
    </source>
</evidence>
<dbReference type="AlphaFoldDB" id="A0A6A6PCI3"/>
<dbReference type="Proteomes" id="UP000799766">
    <property type="component" value="Unassembled WGS sequence"/>
</dbReference>